<dbReference type="EMBL" id="JBHRSL010000010">
    <property type="protein sequence ID" value="MFC3052341.1"/>
    <property type="molecule type" value="Genomic_DNA"/>
</dbReference>
<dbReference type="CDD" id="cd00093">
    <property type="entry name" value="HTH_XRE"/>
    <property type="match status" value="1"/>
</dbReference>
<evidence type="ECO:0000313" key="3">
    <source>
        <dbReference type="Proteomes" id="UP001595444"/>
    </source>
</evidence>
<dbReference type="Gene3D" id="1.10.260.40">
    <property type="entry name" value="lambda repressor-like DNA-binding domains"/>
    <property type="match status" value="1"/>
</dbReference>
<dbReference type="InterPro" id="IPR001387">
    <property type="entry name" value="Cro/C1-type_HTH"/>
</dbReference>
<reference evidence="3" key="1">
    <citation type="journal article" date="2019" name="Int. J. Syst. Evol. Microbiol.">
        <title>The Global Catalogue of Microorganisms (GCM) 10K type strain sequencing project: providing services to taxonomists for standard genome sequencing and annotation.</title>
        <authorList>
            <consortium name="The Broad Institute Genomics Platform"/>
            <consortium name="The Broad Institute Genome Sequencing Center for Infectious Disease"/>
            <person name="Wu L."/>
            <person name="Ma J."/>
        </authorList>
    </citation>
    <scope>NUCLEOTIDE SEQUENCE [LARGE SCALE GENOMIC DNA]</scope>
    <source>
        <strain evidence="3">KCTC 62164</strain>
    </source>
</reference>
<sequence length="82" mass="9088">MTSLGKVIAELREEKGYQSKYVALTAGISCDRYSRIETGSVFPSDEELVAIADALEIDVNAVVRNWETYLLSKGSSRLTKMI</sequence>
<protein>
    <submittedName>
        <fullName evidence="2">Helix-turn-helix domain-containing protein</fullName>
    </submittedName>
</protein>
<dbReference type="SMART" id="SM00530">
    <property type="entry name" value="HTH_XRE"/>
    <property type="match status" value="1"/>
</dbReference>
<dbReference type="RefSeq" id="WP_194213993.1">
    <property type="nucleotide sequence ID" value="NZ_CP061205.1"/>
</dbReference>
<accession>A0ABV7D5H8</accession>
<dbReference type="Proteomes" id="UP001595444">
    <property type="component" value="Unassembled WGS sequence"/>
</dbReference>
<organism evidence="2 3">
    <name type="scientific">Kordiimonas pumila</name>
    <dbReference type="NCBI Taxonomy" id="2161677"/>
    <lineage>
        <taxon>Bacteria</taxon>
        <taxon>Pseudomonadati</taxon>
        <taxon>Pseudomonadota</taxon>
        <taxon>Alphaproteobacteria</taxon>
        <taxon>Kordiimonadales</taxon>
        <taxon>Kordiimonadaceae</taxon>
        <taxon>Kordiimonas</taxon>
    </lineage>
</organism>
<dbReference type="SUPFAM" id="SSF47413">
    <property type="entry name" value="lambda repressor-like DNA-binding domains"/>
    <property type="match status" value="1"/>
</dbReference>
<name>A0ABV7D5H8_9PROT</name>
<evidence type="ECO:0000259" key="1">
    <source>
        <dbReference type="PROSITE" id="PS50943"/>
    </source>
</evidence>
<proteinExistence type="predicted"/>
<evidence type="ECO:0000313" key="2">
    <source>
        <dbReference type="EMBL" id="MFC3052341.1"/>
    </source>
</evidence>
<comment type="caution">
    <text evidence="2">The sequence shown here is derived from an EMBL/GenBank/DDBJ whole genome shotgun (WGS) entry which is preliminary data.</text>
</comment>
<gene>
    <name evidence="2" type="ORF">ACFOKA_10545</name>
</gene>
<dbReference type="Pfam" id="PF01381">
    <property type="entry name" value="HTH_3"/>
    <property type="match status" value="1"/>
</dbReference>
<feature type="domain" description="HTH cro/C1-type" evidence="1">
    <location>
        <begin position="8"/>
        <end position="62"/>
    </location>
</feature>
<dbReference type="InterPro" id="IPR010982">
    <property type="entry name" value="Lambda_DNA-bd_dom_sf"/>
</dbReference>
<dbReference type="PROSITE" id="PS50943">
    <property type="entry name" value="HTH_CROC1"/>
    <property type="match status" value="1"/>
</dbReference>
<keyword evidence="3" id="KW-1185">Reference proteome</keyword>